<dbReference type="RefSeq" id="WP_114815192.1">
    <property type="nucleotide sequence ID" value="NZ_CP139966.1"/>
</dbReference>
<gene>
    <name evidence="2" type="ORF">U0042_29900</name>
</gene>
<geneLocation type="plasmid" evidence="2 3">
    <name>unnamed</name>
</geneLocation>
<name>A0ABZ0WUZ1_9BURK</name>
<protein>
    <submittedName>
        <fullName evidence="2">Uncharacterized protein</fullName>
    </submittedName>
</protein>
<organism evidence="2 3">
    <name type="scientific">Paraburkholderia kururiensis</name>
    <dbReference type="NCBI Taxonomy" id="984307"/>
    <lineage>
        <taxon>Bacteria</taxon>
        <taxon>Pseudomonadati</taxon>
        <taxon>Pseudomonadota</taxon>
        <taxon>Betaproteobacteria</taxon>
        <taxon>Burkholderiales</taxon>
        <taxon>Burkholderiaceae</taxon>
        <taxon>Paraburkholderia</taxon>
    </lineage>
</organism>
<feature type="region of interest" description="Disordered" evidence="1">
    <location>
        <begin position="222"/>
        <end position="248"/>
    </location>
</feature>
<sequence length="248" mass="28406">MPISDSAQHRPSAYGRTIATADTDRELLLAEVHGRDINVFKLVQWLGTMEQERFWQFPTERGRDGVLRDVLPYVHYTTGQQLFMSDIWREVVDDWKHGPEGPDGRPHLLDFYYADMSLAMYRSRLDAVPTGTTTGADEETQIPFDSTMDVMLNFVLFQLPVLKILHELDQPAYDSATAATVRQAIRDGFVTNPEPFEQWLGKWVQYHVRYYIRAAEQEPGVQAQSARTGEKSSHWNDVTPTQGFGPRV</sequence>
<evidence type="ECO:0000256" key="1">
    <source>
        <dbReference type="SAM" id="MobiDB-lite"/>
    </source>
</evidence>
<evidence type="ECO:0000313" key="2">
    <source>
        <dbReference type="EMBL" id="WQD81255.1"/>
    </source>
</evidence>
<proteinExistence type="predicted"/>
<reference evidence="2 3" key="1">
    <citation type="submission" date="2023-12" db="EMBL/GenBank/DDBJ databases">
        <title>Genome sequencing and assembly of bacterial species from a model synthetic community.</title>
        <authorList>
            <person name="Hogle S.L."/>
        </authorList>
    </citation>
    <scope>NUCLEOTIDE SEQUENCE [LARGE SCALE GENOMIC DNA]</scope>
    <source>
        <strain evidence="2 3">HAMBI 2494</strain>
        <plasmid evidence="2 3">unnamed</plasmid>
    </source>
</reference>
<evidence type="ECO:0000313" key="3">
    <source>
        <dbReference type="Proteomes" id="UP001325479"/>
    </source>
</evidence>
<accession>A0ABZ0WUZ1</accession>
<keyword evidence="3" id="KW-1185">Reference proteome</keyword>
<dbReference type="EMBL" id="CP139966">
    <property type="protein sequence ID" value="WQD81255.1"/>
    <property type="molecule type" value="Genomic_DNA"/>
</dbReference>
<dbReference type="Proteomes" id="UP001325479">
    <property type="component" value="Plasmid unnamed"/>
</dbReference>
<keyword evidence="2" id="KW-0614">Plasmid</keyword>